<dbReference type="EMBL" id="FMXQ01000003">
    <property type="protein sequence ID" value="SDB24710.1"/>
    <property type="molecule type" value="Genomic_DNA"/>
</dbReference>
<keyword evidence="3" id="KW-0325">Glycoprotein</keyword>
<organism evidence="5 6">
    <name type="scientific">Bauldia litoralis</name>
    <dbReference type="NCBI Taxonomy" id="665467"/>
    <lineage>
        <taxon>Bacteria</taxon>
        <taxon>Pseudomonadati</taxon>
        <taxon>Pseudomonadota</taxon>
        <taxon>Alphaproteobacteria</taxon>
        <taxon>Hyphomicrobiales</taxon>
        <taxon>Kaistiaceae</taxon>
        <taxon>Bauldia</taxon>
    </lineage>
</organism>
<dbReference type="SUPFAM" id="SSF101898">
    <property type="entry name" value="NHL repeat"/>
    <property type="match status" value="1"/>
</dbReference>
<dbReference type="Pfam" id="PF01436">
    <property type="entry name" value="NHL"/>
    <property type="match status" value="2"/>
</dbReference>
<reference evidence="5 6" key="1">
    <citation type="submission" date="2016-10" db="EMBL/GenBank/DDBJ databases">
        <authorList>
            <person name="de Groot N.N."/>
        </authorList>
    </citation>
    <scope>NUCLEOTIDE SEQUENCE [LARGE SCALE GENOMIC DNA]</scope>
    <source>
        <strain evidence="5 6">ATCC 35022</strain>
    </source>
</reference>
<accession>A0A1G6BVR7</accession>
<dbReference type="STRING" id="665467.SAMN02982931_01914"/>
<dbReference type="PANTHER" id="PTHR10680:SF38">
    <property type="entry name" value="BLL1368 PROTEIN"/>
    <property type="match status" value="1"/>
</dbReference>
<dbReference type="Gene3D" id="2.120.10.30">
    <property type="entry name" value="TolB, C-terminal domain"/>
    <property type="match status" value="1"/>
</dbReference>
<dbReference type="PROSITE" id="PS51125">
    <property type="entry name" value="NHL"/>
    <property type="match status" value="2"/>
</dbReference>
<dbReference type="Proteomes" id="UP000199071">
    <property type="component" value="Unassembled WGS sequence"/>
</dbReference>
<dbReference type="OrthoDB" id="9792285at2"/>
<keyword evidence="5" id="KW-0503">Monooxygenase</keyword>
<protein>
    <submittedName>
        <fullName evidence="5">Peptidylglycine monooxygenase</fullName>
    </submittedName>
</protein>
<dbReference type="AlphaFoldDB" id="A0A1G6BVR7"/>
<evidence type="ECO:0000313" key="6">
    <source>
        <dbReference type="Proteomes" id="UP000199071"/>
    </source>
</evidence>
<gene>
    <name evidence="5" type="ORF">SAMN02982931_01914</name>
</gene>
<sequence length="281" mass="30070">MTNTALTVALGDQRYRVDRPFYVHAAGPGGVTDVAVDPSGDVHVLVRRDPLVDAGGPAVASLDPEGRIKALWGGDLIADAHMLTAAPDGRLFIVDRDCHEVVIAEGERRVGGIGRRNEPLSPFNHPTAVAFAPDGTIYVSDGYANHKVHRFAPDGTPLGSWGELGDGPGEFMNPHAVWVLPDGRVVVVDRENDRLQVFSPEGAFIEIWTGFAKPLDLWGDADGRLYVTDLVPALTLLSPRGERLGRCRPVLNAAHGISGDAAGNLYLAEPSPSRVTRMVPV</sequence>
<dbReference type="InterPro" id="IPR011042">
    <property type="entry name" value="6-blade_b-propeller_TolB-like"/>
</dbReference>
<keyword evidence="5" id="KW-0560">Oxidoreductase</keyword>
<dbReference type="GO" id="GO:0004497">
    <property type="term" value="F:monooxygenase activity"/>
    <property type="evidence" value="ECO:0007669"/>
    <property type="project" value="UniProtKB-KW"/>
</dbReference>
<keyword evidence="2" id="KW-0677">Repeat</keyword>
<evidence type="ECO:0000256" key="2">
    <source>
        <dbReference type="ARBA" id="ARBA00022737"/>
    </source>
</evidence>
<dbReference type="RefSeq" id="WP_090876344.1">
    <property type="nucleotide sequence ID" value="NZ_FMXQ01000003.1"/>
</dbReference>
<evidence type="ECO:0000256" key="1">
    <source>
        <dbReference type="ARBA" id="ARBA00022729"/>
    </source>
</evidence>
<dbReference type="PANTHER" id="PTHR10680">
    <property type="entry name" value="PEPTIDYL-GLYCINE ALPHA-AMIDATING MONOOXYGENASE"/>
    <property type="match status" value="1"/>
</dbReference>
<dbReference type="InterPro" id="IPR001258">
    <property type="entry name" value="NHL_repeat"/>
</dbReference>
<evidence type="ECO:0000313" key="5">
    <source>
        <dbReference type="EMBL" id="SDB24710.1"/>
    </source>
</evidence>
<name>A0A1G6BVR7_9HYPH</name>
<evidence type="ECO:0000256" key="4">
    <source>
        <dbReference type="PROSITE-ProRule" id="PRU00504"/>
    </source>
</evidence>
<keyword evidence="6" id="KW-1185">Reference proteome</keyword>
<feature type="repeat" description="NHL" evidence="4">
    <location>
        <begin position="162"/>
        <end position="201"/>
    </location>
</feature>
<feature type="repeat" description="NHL" evidence="4">
    <location>
        <begin position="122"/>
        <end position="154"/>
    </location>
</feature>
<evidence type="ECO:0000256" key="3">
    <source>
        <dbReference type="ARBA" id="ARBA00023180"/>
    </source>
</evidence>
<keyword evidence="1" id="KW-0732">Signal</keyword>
<proteinExistence type="predicted"/>